<dbReference type="Proteomes" id="UP000324222">
    <property type="component" value="Unassembled WGS sequence"/>
</dbReference>
<dbReference type="AlphaFoldDB" id="A0A5B7JGD4"/>
<organism evidence="1 2">
    <name type="scientific">Portunus trituberculatus</name>
    <name type="common">Swimming crab</name>
    <name type="synonym">Neptunus trituberculatus</name>
    <dbReference type="NCBI Taxonomy" id="210409"/>
    <lineage>
        <taxon>Eukaryota</taxon>
        <taxon>Metazoa</taxon>
        <taxon>Ecdysozoa</taxon>
        <taxon>Arthropoda</taxon>
        <taxon>Crustacea</taxon>
        <taxon>Multicrustacea</taxon>
        <taxon>Malacostraca</taxon>
        <taxon>Eumalacostraca</taxon>
        <taxon>Eucarida</taxon>
        <taxon>Decapoda</taxon>
        <taxon>Pleocyemata</taxon>
        <taxon>Brachyura</taxon>
        <taxon>Eubrachyura</taxon>
        <taxon>Portunoidea</taxon>
        <taxon>Portunidae</taxon>
        <taxon>Portuninae</taxon>
        <taxon>Portunus</taxon>
    </lineage>
</organism>
<sequence>MKERRNTILAYNSQGPQQLTAMSTKYDATPATHRGGRAQNVPPSAVLREAGAVCAQYVVPYCIR</sequence>
<proteinExistence type="predicted"/>
<dbReference type="EMBL" id="VSRR010094120">
    <property type="protein sequence ID" value="MPC93236.1"/>
    <property type="molecule type" value="Genomic_DNA"/>
</dbReference>
<accession>A0A5B7JGD4</accession>
<keyword evidence="2" id="KW-1185">Reference proteome</keyword>
<gene>
    <name evidence="1" type="ORF">E2C01_088359</name>
</gene>
<evidence type="ECO:0000313" key="1">
    <source>
        <dbReference type="EMBL" id="MPC93236.1"/>
    </source>
</evidence>
<protein>
    <submittedName>
        <fullName evidence="1">Uncharacterized protein</fullName>
    </submittedName>
</protein>
<name>A0A5B7JGD4_PORTR</name>
<comment type="caution">
    <text evidence="1">The sequence shown here is derived from an EMBL/GenBank/DDBJ whole genome shotgun (WGS) entry which is preliminary data.</text>
</comment>
<evidence type="ECO:0000313" key="2">
    <source>
        <dbReference type="Proteomes" id="UP000324222"/>
    </source>
</evidence>
<reference evidence="1 2" key="1">
    <citation type="submission" date="2019-05" db="EMBL/GenBank/DDBJ databases">
        <title>Another draft genome of Portunus trituberculatus and its Hox gene families provides insights of decapod evolution.</title>
        <authorList>
            <person name="Jeong J.-H."/>
            <person name="Song I."/>
            <person name="Kim S."/>
            <person name="Choi T."/>
            <person name="Kim D."/>
            <person name="Ryu S."/>
            <person name="Kim W."/>
        </authorList>
    </citation>
    <scope>NUCLEOTIDE SEQUENCE [LARGE SCALE GENOMIC DNA]</scope>
    <source>
        <tissue evidence="1">Muscle</tissue>
    </source>
</reference>